<keyword evidence="2" id="KW-0378">Hydrolase</keyword>
<evidence type="ECO:0000259" key="1">
    <source>
        <dbReference type="Pfam" id="PF00561"/>
    </source>
</evidence>
<dbReference type="Pfam" id="PF00561">
    <property type="entry name" value="Abhydrolase_1"/>
    <property type="match status" value="1"/>
</dbReference>
<sequence>MGREVTMLQSPVDRHIVVDGVRLAYCDHGHGEPVVFVHGTPSHTVIWREVLPQVSRAGYRVVGYDLLGYGYSERPMRRDTSVTAQAALLEQLLTSLGIGEVTLVGHDIGGAVAQILATQNPDRVRRLLLIDTVSYNSWPSPTWRAIIDEQLDDHATMSATAFEAMLTEQLEMTVVDRRRMSQAVREAYLDVHRSPLGRISFFEHQVRHYDSIHTQRLTALLGRLTMPVRLLWGAEDAWQSVSYAHRLAAAIPGSTEPAVVAGAGHFLPEEAPDVVVEQVLDLLAVAAGTTAGATGHGCEGAGVEP</sequence>
<protein>
    <submittedName>
        <fullName evidence="2">Alpha/beta hydrolase</fullName>
    </submittedName>
</protein>
<dbReference type="PANTHER" id="PTHR43798">
    <property type="entry name" value="MONOACYLGLYCEROL LIPASE"/>
    <property type="match status" value="1"/>
</dbReference>
<reference evidence="3" key="1">
    <citation type="journal article" date="2019" name="Int. J. Syst. Evol. Microbiol.">
        <title>The Global Catalogue of Microorganisms (GCM) 10K type strain sequencing project: providing services to taxonomists for standard genome sequencing and annotation.</title>
        <authorList>
            <consortium name="The Broad Institute Genomics Platform"/>
            <consortium name="The Broad Institute Genome Sequencing Center for Infectious Disease"/>
            <person name="Wu L."/>
            <person name="Ma J."/>
        </authorList>
    </citation>
    <scope>NUCLEOTIDE SEQUENCE [LARGE SCALE GENOMIC DNA]</scope>
    <source>
        <strain evidence="3">JCM 17137</strain>
    </source>
</reference>
<dbReference type="InterPro" id="IPR000073">
    <property type="entry name" value="AB_hydrolase_1"/>
</dbReference>
<dbReference type="GO" id="GO:0016787">
    <property type="term" value="F:hydrolase activity"/>
    <property type="evidence" value="ECO:0007669"/>
    <property type="project" value="UniProtKB-KW"/>
</dbReference>
<comment type="caution">
    <text evidence="2">The sequence shown here is derived from an EMBL/GenBank/DDBJ whole genome shotgun (WGS) entry which is preliminary data.</text>
</comment>
<proteinExistence type="predicted"/>
<dbReference type="PANTHER" id="PTHR43798:SF33">
    <property type="entry name" value="HYDROLASE, PUTATIVE (AFU_ORTHOLOGUE AFUA_2G14860)-RELATED"/>
    <property type="match status" value="1"/>
</dbReference>
<name>A0ABP7GMM4_9ACTN</name>
<evidence type="ECO:0000313" key="2">
    <source>
        <dbReference type="EMBL" id="GAA3764956.1"/>
    </source>
</evidence>
<keyword evidence="3" id="KW-1185">Reference proteome</keyword>
<dbReference type="Proteomes" id="UP001500908">
    <property type="component" value="Unassembled WGS sequence"/>
</dbReference>
<dbReference type="InterPro" id="IPR050266">
    <property type="entry name" value="AB_hydrolase_sf"/>
</dbReference>
<dbReference type="InterPro" id="IPR000639">
    <property type="entry name" value="Epox_hydrolase-like"/>
</dbReference>
<evidence type="ECO:0000313" key="3">
    <source>
        <dbReference type="Proteomes" id="UP001500908"/>
    </source>
</evidence>
<accession>A0ABP7GMM4</accession>
<feature type="domain" description="AB hydrolase-1" evidence="1">
    <location>
        <begin position="33"/>
        <end position="272"/>
    </location>
</feature>
<gene>
    <name evidence="2" type="ORF">GCM10022402_47820</name>
</gene>
<dbReference type="PRINTS" id="PR00412">
    <property type="entry name" value="EPOXHYDRLASE"/>
</dbReference>
<organism evidence="2 3">
    <name type="scientific">Salinactinospora qingdaonensis</name>
    <dbReference type="NCBI Taxonomy" id="702744"/>
    <lineage>
        <taxon>Bacteria</taxon>
        <taxon>Bacillati</taxon>
        <taxon>Actinomycetota</taxon>
        <taxon>Actinomycetes</taxon>
        <taxon>Streptosporangiales</taxon>
        <taxon>Nocardiopsidaceae</taxon>
        <taxon>Salinactinospora</taxon>
    </lineage>
</organism>
<dbReference type="PRINTS" id="PR00111">
    <property type="entry name" value="ABHYDROLASE"/>
</dbReference>
<dbReference type="Gene3D" id="3.40.50.1820">
    <property type="entry name" value="alpha/beta hydrolase"/>
    <property type="match status" value="1"/>
</dbReference>
<dbReference type="SUPFAM" id="SSF53474">
    <property type="entry name" value="alpha/beta-Hydrolases"/>
    <property type="match status" value="1"/>
</dbReference>
<dbReference type="InterPro" id="IPR029058">
    <property type="entry name" value="AB_hydrolase_fold"/>
</dbReference>
<dbReference type="EMBL" id="BAABDD010000045">
    <property type="protein sequence ID" value="GAA3764956.1"/>
    <property type="molecule type" value="Genomic_DNA"/>
</dbReference>